<dbReference type="STRING" id="1313296.SAMN05661091_0909"/>
<dbReference type="Pfam" id="PF04055">
    <property type="entry name" value="Radical_SAM"/>
    <property type="match status" value="1"/>
</dbReference>
<dbReference type="InterPro" id="IPR007197">
    <property type="entry name" value="rSAM"/>
</dbReference>
<evidence type="ECO:0000256" key="4">
    <source>
        <dbReference type="SAM" id="MobiDB-lite"/>
    </source>
</evidence>
<protein>
    <submittedName>
        <fullName evidence="6">DNA repair photolyase</fullName>
    </submittedName>
</protein>
<dbReference type="GO" id="GO:0051536">
    <property type="term" value="F:iron-sulfur cluster binding"/>
    <property type="evidence" value="ECO:0007669"/>
    <property type="project" value="UniProtKB-KW"/>
</dbReference>
<dbReference type="Proteomes" id="UP000192940">
    <property type="component" value="Chromosome I"/>
</dbReference>
<keyword evidence="3" id="KW-0411">Iron-sulfur</keyword>
<evidence type="ECO:0000256" key="3">
    <source>
        <dbReference type="ARBA" id="ARBA00023014"/>
    </source>
</evidence>
<dbReference type="InterPro" id="IPR040086">
    <property type="entry name" value="MJ0683-like"/>
</dbReference>
<feature type="region of interest" description="Disordered" evidence="4">
    <location>
        <begin position="321"/>
        <end position="397"/>
    </location>
</feature>
<evidence type="ECO:0000259" key="5">
    <source>
        <dbReference type="PROSITE" id="PS51918"/>
    </source>
</evidence>
<dbReference type="GO" id="GO:0046872">
    <property type="term" value="F:metal ion binding"/>
    <property type="evidence" value="ECO:0007669"/>
    <property type="project" value="UniProtKB-KW"/>
</dbReference>
<feature type="domain" description="Radical SAM core" evidence="5">
    <location>
        <begin position="21"/>
        <end position="264"/>
    </location>
</feature>
<dbReference type="InterPro" id="IPR058240">
    <property type="entry name" value="rSAM_sf"/>
</dbReference>
<keyword evidence="2" id="KW-0408">Iron</keyword>
<dbReference type="SUPFAM" id="SSF102114">
    <property type="entry name" value="Radical SAM enzymes"/>
    <property type="match status" value="1"/>
</dbReference>
<dbReference type="PROSITE" id="PS51918">
    <property type="entry name" value="RADICAL_SAM"/>
    <property type="match status" value="1"/>
</dbReference>
<feature type="compositionally biased region" description="Basic and acidic residues" evidence="4">
    <location>
        <begin position="343"/>
        <end position="358"/>
    </location>
</feature>
<evidence type="ECO:0000256" key="1">
    <source>
        <dbReference type="ARBA" id="ARBA00022723"/>
    </source>
</evidence>
<dbReference type="PANTHER" id="PTHR43432:SF3">
    <property type="entry name" value="SLR0285 PROTEIN"/>
    <property type="match status" value="1"/>
</dbReference>
<keyword evidence="6" id="KW-0456">Lyase</keyword>
<accession>A0A1X7GPU5</accession>
<sequence>MTKTIYEKITAKQTLNRVKEEKMPFDWSINPYRGCAHGCSFCYARAFQSFIGMGAQDEFQHHIFIKNNAAEALEAQLAVIARKFGHDIEAVRRHIGQVTIGTATDPYQPVESKTEITRECLKLLAKYRISTSITTRSPLVLRDLDILTRMDQVSVNISINTLDDNIIHKLEPASPHPAKRMETVQRLSQHGIRTGIFAAPVLPFLTDREEQMNQLLYAAKEAGADFAMISLLRLSRDVKDWYMQTLRHQFPEVVSLYTKLYSGSAYAEDSYVASFKTLAEKLLLKYELTGMSSGRGGRASNQFGPIAENEAPWAVSTIKTGEDQLSKAREGQRSGSSLSGLEKSGDFEFPRDSNDKNTADFAPTLTEGKRRGKLPIPSSPVEQEELTPEIEQLSFPF</sequence>
<proteinExistence type="predicted"/>
<evidence type="ECO:0000313" key="7">
    <source>
        <dbReference type="Proteomes" id="UP000192940"/>
    </source>
</evidence>
<name>A0A1X7GPU5_9BACL</name>
<evidence type="ECO:0000256" key="2">
    <source>
        <dbReference type="ARBA" id="ARBA00023004"/>
    </source>
</evidence>
<gene>
    <name evidence="6" type="ORF">SAMN05661091_0909</name>
</gene>
<dbReference type="EMBL" id="LT840184">
    <property type="protein sequence ID" value="SMF72796.1"/>
    <property type="molecule type" value="Genomic_DNA"/>
</dbReference>
<keyword evidence="7" id="KW-1185">Reference proteome</keyword>
<evidence type="ECO:0000313" key="6">
    <source>
        <dbReference type="EMBL" id="SMF72796.1"/>
    </source>
</evidence>
<dbReference type="CDD" id="cd01335">
    <property type="entry name" value="Radical_SAM"/>
    <property type="match status" value="1"/>
</dbReference>
<dbReference type="PANTHER" id="PTHR43432">
    <property type="entry name" value="SLR0285 PROTEIN"/>
    <property type="match status" value="1"/>
</dbReference>
<keyword evidence="1" id="KW-0479">Metal-binding</keyword>
<dbReference type="RefSeq" id="WP_208917953.1">
    <property type="nucleotide sequence ID" value="NZ_LT840184.1"/>
</dbReference>
<dbReference type="InterPro" id="IPR006638">
    <property type="entry name" value="Elp3/MiaA/NifB-like_rSAM"/>
</dbReference>
<dbReference type="AlphaFoldDB" id="A0A1X7GPU5"/>
<reference evidence="6 7" key="1">
    <citation type="submission" date="2017-04" db="EMBL/GenBank/DDBJ databases">
        <authorList>
            <person name="Afonso C.L."/>
            <person name="Miller P.J."/>
            <person name="Scott M.A."/>
            <person name="Spackman E."/>
            <person name="Goraichik I."/>
            <person name="Dimitrov K.M."/>
            <person name="Suarez D.L."/>
            <person name="Swayne D.E."/>
        </authorList>
    </citation>
    <scope>NUCLEOTIDE SEQUENCE [LARGE SCALE GENOMIC DNA]</scope>
    <source>
        <strain evidence="6 7">N3/975</strain>
    </source>
</reference>
<feature type="compositionally biased region" description="Basic and acidic residues" evidence="4">
    <location>
        <begin position="321"/>
        <end position="332"/>
    </location>
</feature>
<dbReference type="SFLD" id="SFLDS00029">
    <property type="entry name" value="Radical_SAM"/>
    <property type="match status" value="1"/>
</dbReference>
<dbReference type="Gene3D" id="3.80.30.30">
    <property type="match status" value="1"/>
</dbReference>
<dbReference type="SFLD" id="SFLDG01084">
    <property type="entry name" value="Uncharacterised_Radical_SAM_Su"/>
    <property type="match status" value="1"/>
</dbReference>
<dbReference type="SMART" id="SM00729">
    <property type="entry name" value="Elp3"/>
    <property type="match status" value="1"/>
</dbReference>
<dbReference type="GO" id="GO:0016829">
    <property type="term" value="F:lyase activity"/>
    <property type="evidence" value="ECO:0007669"/>
    <property type="project" value="UniProtKB-KW"/>
</dbReference>
<organism evidence="6 7">
    <name type="scientific">Paenibacillus uliginis N3/975</name>
    <dbReference type="NCBI Taxonomy" id="1313296"/>
    <lineage>
        <taxon>Bacteria</taxon>
        <taxon>Bacillati</taxon>
        <taxon>Bacillota</taxon>
        <taxon>Bacilli</taxon>
        <taxon>Bacillales</taxon>
        <taxon>Paenibacillaceae</taxon>
        <taxon>Paenibacillus</taxon>
    </lineage>
</organism>